<dbReference type="Pfam" id="PF02463">
    <property type="entry name" value="SMC_N"/>
    <property type="match status" value="1"/>
</dbReference>
<keyword evidence="17" id="KW-0732">Signal</keyword>
<dbReference type="PANTHER" id="PTHR18937">
    <property type="entry name" value="STRUCTURAL MAINTENANCE OF CHROMOSOMES SMC FAMILY MEMBER"/>
    <property type="match status" value="1"/>
</dbReference>
<dbReference type="InterPro" id="IPR027417">
    <property type="entry name" value="P-loop_NTPase"/>
</dbReference>
<dbReference type="PROSITE" id="PS00133">
    <property type="entry name" value="CARBOXYPEPT_ZN_2"/>
    <property type="match status" value="1"/>
</dbReference>
<protein>
    <recommendedName>
        <fullName evidence="18">Peptidase M14 domain-containing protein</fullName>
    </recommendedName>
</protein>
<dbReference type="Pfam" id="PF00246">
    <property type="entry name" value="Peptidase_M14"/>
    <property type="match status" value="1"/>
</dbReference>
<dbReference type="InterPro" id="IPR000834">
    <property type="entry name" value="Peptidase_M14"/>
</dbReference>
<dbReference type="Pfam" id="PF06470">
    <property type="entry name" value="SMC_hinge"/>
    <property type="match status" value="1"/>
</dbReference>
<keyword evidence="9" id="KW-0645">Protease</keyword>
<sequence>MRLYLAVFALLAAVHCEQLFIGDQVLRIHAGSEDHIQILKTLEEDVNNGLDFWTYAYSTERPVDIRVPHNRLYAVKDFLKENNIPYTVMINDVQELLEKEKAEMVSNAKMERSTKDFNFGAYHDLDTLYSFMDTLVASHPNLISKVNIGNSYENRPMYALKFSTGAGRPAIWVDAGIHAREWITQASAVWIANKIASDYGVDPSVTSVLGQMDIYLMIVTNPDGYVFTHTSNRMWRKTRSVNSGSSCRGVDPNRNWDAGFGGPGASKDPCSDSYHGPNANSEVEVKNVVDLITGHGNFKSFISMHAYSQLLMYPYGYQCTDVPDMSELHSVGTAAIQELTSLYNTRYEVGSICKIIYQASGGSIDWTYNVGIKYSYAFELRDTGFYGFLLPAEQIIPTAEETWLGLRYILEYVRKSNVMDALGFVMGERAVNLRVKHTRDLIHGAHIGKPVSTFASVSMIYCGDDNEEIIFSRRISGESSEYRVNGKLITLAKYTGELEKIGIVVKAKNCLVYQGAVESIAMMNPRERTKMFERISSSGELSTEYDAKLAALQKAKEDTKFHFSRKKAATAEKKQVFKDKTEAEKYQALVDEHQENKLQLTLFQLFHNEKKIDAQSESLRDMQDAAAQQKNSMDGYEQIVKAQKKEHGRLNRELQQLEKEIRSQEQILNQQRPQYIKAKVNTSHHEQKVKEACRSLQKNQSQQAKKEQELDELRSELAELERAWKASERQMEVEAAQRGAGVQLEESQMERYKELKELSRKKGAVLNQTAEKLHWEVKADCEKLQFDLRRKSEIQANIKHSQTRLEDFSRRAEKLEEFANATRNAIEEQRQQEEQLAEELSRGLVRTSEVNEKLTQVLTELQNARLDSQENRRQQRRDEVLESLRRLYPDGVYGRLVDLCQPIHKKYQVAVTKVFAKNMNAIVVTSAKVAHDCIRFLKEERAEPETFLPIDYIDVRPLNERLREVQGAKMLVDVVQCAQNAPQLKRVIQYVCGNSLVCETIKDARRIAFDGPERLQTVALDGTLFRKSGVISGGSLDLRSKARRWDEKDMNKLKEEKDQLSSELRSLMKLKRKEEDLKQIRAQSQGNQTRLKYSNSELDSICKKSIPACQAEISKLRSELSNLEAQVEIQTESVELKDNEMKAVRDKINQMEDVVFADFCAEIGVANIREYEQDYLRMQQELEKKRLQFESQHTRLNTQMEYEQAQLGKLVKQMKKIEETIEKEENVVIGLKEVEDRLLIAAEQTQSNLIELNNQLSKKTTLVKEAKTELDKTLKGLQERSRVLVKLQKETICCEAALEHLRLSKHNLLLACKIDGLPLTLISGALDDISDIQLDSESQSISTLDIYEREAQIVFDYSTLDSGLKALTEDSEVEAEVEKLKEGVSSLESMIMMSRAPNLKALEKIREVKDSFREVMDAFEMSTLATKKCSQEFEQVKSKRFHLFSQCFEHVSVVIDQIYKKLCRNASAQAILTAENPNEPYLDGINYNCVAPGKRFMAMDNLSGGEKVIAALALVFAIHSFRPAPFVVLDEVDAALDNTNIGKVTGFFQMMSRESCQIIVISLKEEFYSRADALLGVYSMFDECMFSRLLTLDLTPYPLNDENATDREKDK</sequence>
<feature type="active site" description="Proton donor/acceptor" evidence="15">
    <location>
        <position position="379"/>
    </location>
</feature>
<dbReference type="SUPFAM" id="SSF75553">
    <property type="entry name" value="Smc hinge domain"/>
    <property type="match status" value="1"/>
</dbReference>
<proteinExistence type="inferred from homology"/>
<dbReference type="Gene3D" id="3.30.70.340">
    <property type="entry name" value="Metallocarboxypeptidase-like"/>
    <property type="match status" value="1"/>
</dbReference>
<evidence type="ECO:0000256" key="5">
    <source>
        <dbReference type="ARBA" id="ARBA00005988"/>
    </source>
</evidence>
<evidence type="ECO:0000256" key="1">
    <source>
        <dbReference type="ARBA" id="ARBA00001947"/>
    </source>
</evidence>
<dbReference type="SUPFAM" id="SSF53187">
    <property type="entry name" value="Zn-dependent exopeptidases"/>
    <property type="match status" value="1"/>
</dbReference>
<keyword evidence="11" id="KW-0378">Hydrolase</keyword>
<dbReference type="Gene3D" id="3.30.70.1620">
    <property type="match status" value="1"/>
</dbReference>
<dbReference type="Gene3D" id="1.20.1060.20">
    <property type="match status" value="1"/>
</dbReference>
<evidence type="ECO:0000256" key="2">
    <source>
        <dbReference type="ARBA" id="ARBA00004123"/>
    </source>
</evidence>
<dbReference type="SUPFAM" id="SSF52540">
    <property type="entry name" value="P-loop containing nucleoside triphosphate hydrolases"/>
    <property type="match status" value="1"/>
</dbReference>
<organism evidence="19 20">
    <name type="scientific">Cirrhinus molitorella</name>
    <name type="common">mud carp</name>
    <dbReference type="NCBI Taxonomy" id="172907"/>
    <lineage>
        <taxon>Eukaryota</taxon>
        <taxon>Metazoa</taxon>
        <taxon>Chordata</taxon>
        <taxon>Craniata</taxon>
        <taxon>Vertebrata</taxon>
        <taxon>Euteleostomi</taxon>
        <taxon>Actinopterygii</taxon>
        <taxon>Neopterygii</taxon>
        <taxon>Teleostei</taxon>
        <taxon>Ostariophysi</taxon>
        <taxon>Cypriniformes</taxon>
        <taxon>Cyprinidae</taxon>
        <taxon>Labeoninae</taxon>
        <taxon>Labeonini</taxon>
        <taxon>Cirrhinus</taxon>
    </lineage>
</organism>
<feature type="chain" id="PRO_5045793967" description="Peptidase M14 domain-containing protein" evidence="17">
    <location>
        <begin position="17"/>
        <end position="1611"/>
    </location>
</feature>
<comment type="cofactor">
    <cofactor evidence="1">
        <name>Zn(2+)</name>
        <dbReference type="ChEBI" id="CHEBI:29105"/>
    </cofactor>
</comment>
<feature type="coiled-coil region" evidence="16">
    <location>
        <begin position="1043"/>
        <end position="1077"/>
    </location>
</feature>
<name>A0ABR3L6Y9_9TELE</name>
<reference evidence="19 20" key="1">
    <citation type="submission" date="2023-09" db="EMBL/GenBank/DDBJ databases">
        <authorList>
            <person name="Wang M."/>
        </authorList>
    </citation>
    <scope>NUCLEOTIDE SEQUENCE [LARGE SCALE GENOMIC DNA]</scope>
    <source>
        <strain evidence="19">GT-2023</strain>
        <tissue evidence="19">Liver</tissue>
    </source>
</reference>
<dbReference type="CDD" id="cd03870">
    <property type="entry name" value="M14_CPA"/>
    <property type="match status" value="1"/>
</dbReference>
<dbReference type="SMART" id="SM00968">
    <property type="entry name" value="SMC_hinge"/>
    <property type="match status" value="1"/>
</dbReference>
<dbReference type="Gene3D" id="3.40.630.10">
    <property type="entry name" value="Zn peptidases"/>
    <property type="match status" value="1"/>
</dbReference>
<dbReference type="SMART" id="SM00631">
    <property type="entry name" value="Zn_pept"/>
    <property type="match status" value="1"/>
</dbReference>
<evidence type="ECO:0000259" key="18">
    <source>
        <dbReference type="PROSITE" id="PS52035"/>
    </source>
</evidence>
<keyword evidence="7" id="KW-0964">Secreted</keyword>
<dbReference type="Gene3D" id="3.40.50.300">
    <property type="entry name" value="P-loop containing nucleotide triphosphate hydrolases"/>
    <property type="match status" value="2"/>
</dbReference>
<dbReference type="InterPro" id="IPR010935">
    <property type="entry name" value="SMC_hinge"/>
</dbReference>
<dbReference type="PRINTS" id="PR00765">
    <property type="entry name" value="CRBOXYPTASEA"/>
</dbReference>
<feature type="coiled-coil region" evidence="16">
    <location>
        <begin position="619"/>
        <end position="671"/>
    </location>
</feature>
<feature type="domain" description="Peptidase M14" evidence="18">
    <location>
        <begin position="121"/>
        <end position="413"/>
    </location>
</feature>
<evidence type="ECO:0000256" key="11">
    <source>
        <dbReference type="ARBA" id="ARBA00022801"/>
    </source>
</evidence>
<comment type="subcellular location">
    <subcellularLocation>
        <location evidence="3">Chromosome</location>
    </subcellularLocation>
    <subcellularLocation>
        <location evidence="2">Nucleus</location>
    </subcellularLocation>
    <subcellularLocation>
        <location evidence="4">Secreted</location>
    </subcellularLocation>
</comment>
<evidence type="ECO:0000256" key="6">
    <source>
        <dbReference type="ARBA" id="ARBA00022454"/>
    </source>
</evidence>
<dbReference type="InterPro" id="IPR057247">
    <property type="entry name" value="CARBOXYPEPT_ZN_2"/>
</dbReference>
<accession>A0ABR3L6Y9</accession>
<feature type="coiled-coil region" evidence="16">
    <location>
        <begin position="812"/>
        <end position="878"/>
    </location>
</feature>
<keyword evidence="12" id="KW-0862">Zinc</keyword>
<evidence type="ECO:0000313" key="20">
    <source>
        <dbReference type="Proteomes" id="UP001558613"/>
    </source>
</evidence>
<evidence type="ECO:0000313" key="19">
    <source>
        <dbReference type="EMBL" id="KAL1247439.1"/>
    </source>
</evidence>
<keyword evidence="10" id="KW-0479">Metal-binding</keyword>
<feature type="coiled-coil region" evidence="16">
    <location>
        <begin position="696"/>
        <end position="730"/>
    </location>
</feature>
<evidence type="ECO:0000256" key="12">
    <source>
        <dbReference type="ARBA" id="ARBA00022833"/>
    </source>
</evidence>
<dbReference type="InterPro" id="IPR036277">
    <property type="entry name" value="SMC_hinge_sf"/>
</dbReference>
<evidence type="ECO:0000256" key="17">
    <source>
        <dbReference type="SAM" id="SignalP"/>
    </source>
</evidence>
<evidence type="ECO:0000256" key="7">
    <source>
        <dbReference type="ARBA" id="ARBA00022525"/>
    </source>
</evidence>
<evidence type="ECO:0000256" key="9">
    <source>
        <dbReference type="ARBA" id="ARBA00022670"/>
    </source>
</evidence>
<evidence type="ECO:0000256" key="16">
    <source>
        <dbReference type="SAM" id="Coils"/>
    </source>
</evidence>
<dbReference type="InterPro" id="IPR003395">
    <property type="entry name" value="RecF/RecN/SMC_N"/>
</dbReference>
<comment type="caution">
    <text evidence="19">The sequence shown here is derived from an EMBL/GenBank/DDBJ whole genome shotgun (WGS) entry which is preliminary data.</text>
</comment>
<feature type="signal peptide" evidence="17">
    <location>
        <begin position="1"/>
        <end position="16"/>
    </location>
</feature>
<evidence type="ECO:0000256" key="10">
    <source>
        <dbReference type="ARBA" id="ARBA00022723"/>
    </source>
</evidence>
<dbReference type="PROSITE" id="PS00132">
    <property type="entry name" value="CARBOXYPEPT_ZN_1"/>
    <property type="match status" value="1"/>
</dbReference>
<dbReference type="PROSITE" id="PS52035">
    <property type="entry name" value="PEPTIDASE_M14"/>
    <property type="match status" value="1"/>
</dbReference>
<dbReference type="InterPro" id="IPR003146">
    <property type="entry name" value="M14A_act_pep"/>
</dbReference>
<dbReference type="Proteomes" id="UP001558613">
    <property type="component" value="Unassembled WGS sequence"/>
</dbReference>
<dbReference type="InterPro" id="IPR036990">
    <property type="entry name" value="M14A-like_propep"/>
</dbReference>
<dbReference type="PANTHER" id="PTHR18937:SF147">
    <property type="entry name" value="STRUCTURAL MAINTENANCE OF CHROMOSOMES PROTEIN 1B"/>
    <property type="match status" value="1"/>
</dbReference>
<evidence type="ECO:0000256" key="8">
    <source>
        <dbReference type="ARBA" id="ARBA00022645"/>
    </source>
</evidence>
<evidence type="ECO:0000256" key="4">
    <source>
        <dbReference type="ARBA" id="ARBA00004613"/>
    </source>
</evidence>
<keyword evidence="6" id="KW-0158">Chromosome</keyword>
<keyword evidence="13" id="KW-0482">Metalloprotease</keyword>
<comment type="similarity">
    <text evidence="5 15">Belongs to the peptidase M14 family.</text>
</comment>
<keyword evidence="20" id="KW-1185">Reference proteome</keyword>
<evidence type="ECO:0000256" key="15">
    <source>
        <dbReference type="PROSITE-ProRule" id="PRU01379"/>
    </source>
</evidence>
<keyword evidence="14 16" id="KW-0175">Coiled coil</keyword>
<feature type="coiled-coil region" evidence="16">
    <location>
        <begin position="1106"/>
        <end position="1269"/>
    </location>
</feature>
<dbReference type="SUPFAM" id="SSF54897">
    <property type="entry name" value="Protease propeptides/inhibitors"/>
    <property type="match status" value="1"/>
</dbReference>
<dbReference type="InterPro" id="IPR057246">
    <property type="entry name" value="CARBOXYPEPT_ZN_1"/>
</dbReference>
<evidence type="ECO:0000256" key="14">
    <source>
        <dbReference type="ARBA" id="ARBA00023054"/>
    </source>
</evidence>
<dbReference type="EMBL" id="JAYMGO010000025">
    <property type="protein sequence ID" value="KAL1247439.1"/>
    <property type="molecule type" value="Genomic_DNA"/>
</dbReference>
<dbReference type="Pfam" id="PF02244">
    <property type="entry name" value="Propep_M14"/>
    <property type="match status" value="1"/>
</dbReference>
<evidence type="ECO:0000256" key="3">
    <source>
        <dbReference type="ARBA" id="ARBA00004286"/>
    </source>
</evidence>
<dbReference type="InterPro" id="IPR034248">
    <property type="entry name" value="CPA_M14_CPD"/>
</dbReference>
<keyword evidence="8" id="KW-0121">Carboxypeptidase</keyword>
<gene>
    <name evidence="19" type="ORF">QQF64_022815</name>
</gene>
<evidence type="ECO:0000256" key="13">
    <source>
        <dbReference type="ARBA" id="ARBA00023049"/>
    </source>
</evidence>